<dbReference type="Proteomes" id="UP001219934">
    <property type="component" value="Unassembled WGS sequence"/>
</dbReference>
<sequence>MAAAALLHLNKPLRHDRRPCGCVRAGLVLWGSFIHLQILVSSPRDEEGRGADYIPSYGESLFHVLTCLERYLAVVRPIIYLRLRNVQGVRIRNISIGLSVLCVLIRPGPGNGERVDQSKQSAFYTVTAITAALWLLGPRITKALCGVPLFTVRTCCAMMSSLVSYNVPCSLASPLLFLHTDTIVVLL</sequence>
<comment type="caution">
    <text evidence="1">The sequence shown here is derived from an EMBL/GenBank/DDBJ whole genome shotgun (WGS) entry which is preliminary data.</text>
</comment>
<organism evidence="1 2">
    <name type="scientific">Pogonophryne albipinna</name>
    <dbReference type="NCBI Taxonomy" id="1090488"/>
    <lineage>
        <taxon>Eukaryota</taxon>
        <taxon>Metazoa</taxon>
        <taxon>Chordata</taxon>
        <taxon>Craniata</taxon>
        <taxon>Vertebrata</taxon>
        <taxon>Euteleostomi</taxon>
        <taxon>Actinopterygii</taxon>
        <taxon>Neopterygii</taxon>
        <taxon>Teleostei</taxon>
        <taxon>Neoteleostei</taxon>
        <taxon>Acanthomorphata</taxon>
        <taxon>Eupercaria</taxon>
        <taxon>Perciformes</taxon>
        <taxon>Notothenioidei</taxon>
        <taxon>Pogonophryne</taxon>
    </lineage>
</organism>
<protein>
    <submittedName>
        <fullName evidence="1">Uncharacterized protein</fullName>
    </submittedName>
</protein>
<gene>
    <name evidence="1" type="ORF">JOQ06_014712</name>
</gene>
<keyword evidence="2" id="KW-1185">Reference proteome</keyword>
<dbReference type="AlphaFoldDB" id="A0AAD6ALD9"/>
<proteinExistence type="predicted"/>
<evidence type="ECO:0000313" key="1">
    <source>
        <dbReference type="EMBL" id="KAJ4926971.1"/>
    </source>
</evidence>
<reference evidence="1" key="1">
    <citation type="submission" date="2022-11" db="EMBL/GenBank/DDBJ databases">
        <title>Chromosome-level genome of Pogonophryne albipinna.</title>
        <authorList>
            <person name="Jo E."/>
        </authorList>
    </citation>
    <scope>NUCLEOTIDE SEQUENCE</scope>
    <source>
        <strain evidence="1">SGF0006</strain>
        <tissue evidence="1">Muscle</tissue>
    </source>
</reference>
<accession>A0AAD6ALD9</accession>
<dbReference type="EMBL" id="JAPTMU010000019">
    <property type="protein sequence ID" value="KAJ4926971.1"/>
    <property type="molecule type" value="Genomic_DNA"/>
</dbReference>
<name>A0AAD6ALD9_9TELE</name>
<evidence type="ECO:0000313" key="2">
    <source>
        <dbReference type="Proteomes" id="UP001219934"/>
    </source>
</evidence>